<reference evidence="1" key="1">
    <citation type="journal article" date="2021" name="Proc. Natl. Acad. Sci. U.S.A.">
        <title>A Catalog of Tens of Thousands of Viruses from Human Metagenomes Reveals Hidden Associations with Chronic Diseases.</title>
        <authorList>
            <person name="Tisza M.J."/>
            <person name="Buck C.B."/>
        </authorList>
    </citation>
    <scope>NUCLEOTIDE SEQUENCE</scope>
    <source>
        <strain evidence="1">CtxMM9</strain>
    </source>
</reference>
<organism evidence="1">
    <name type="scientific">Siphoviridae sp. ctxMM9</name>
    <dbReference type="NCBI Taxonomy" id="2827973"/>
    <lineage>
        <taxon>Viruses</taxon>
        <taxon>Duplodnaviria</taxon>
        <taxon>Heunggongvirae</taxon>
        <taxon>Uroviricota</taxon>
        <taxon>Caudoviricetes</taxon>
    </lineage>
</organism>
<name>A0A8S5T691_9CAUD</name>
<proteinExistence type="predicted"/>
<dbReference type="EMBL" id="BK032759">
    <property type="protein sequence ID" value="DAF58868.1"/>
    <property type="molecule type" value="Genomic_DNA"/>
</dbReference>
<accession>A0A8S5T691</accession>
<protein>
    <submittedName>
        <fullName evidence="1">Uncharacterized protein</fullName>
    </submittedName>
</protein>
<sequence length="60" mass="6575">MFLLGKGTLKINIPRSNISIIKFSATEIYDNLMTTASENGELTIYGTCDLNEYPAGVFSP</sequence>
<evidence type="ECO:0000313" key="1">
    <source>
        <dbReference type="EMBL" id="DAF58868.1"/>
    </source>
</evidence>